<dbReference type="InterPro" id="IPR036188">
    <property type="entry name" value="FAD/NAD-bd_sf"/>
</dbReference>
<dbReference type="OrthoDB" id="66881at2759"/>
<dbReference type="Pfam" id="PF00743">
    <property type="entry name" value="FMO-like"/>
    <property type="match status" value="1"/>
</dbReference>
<evidence type="ECO:0000256" key="2">
    <source>
        <dbReference type="ARBA" id="ARBA00022630"/>
    </source>
</evidence>
<dbReference type="GeneID" id="31006566"/>
<evidence type="ECO:0000256" key="3">
    <source>
        <dbReference type="ARBA" id="ARBA00022827"/>
    </source>
</evidence>
<evidence type="ECO:0000256" key="5">
    <source>
        <dbReference type="SAM" id="MobiDB-lite"/>
    </source>
</evidence>
<feature type="compositionally biased region" description="Polar residues" evidence="5">
    <location>
        <begin position="523"/>
        <end position="546"/>
    </location>
</feature>
<feature type="compositionally biased region" description="Basic and acidic residues" evidence="5">
    <location>
        <begin position="495"/>
        <end position="521"/>
    </location>
</feature>
<proteinExistence type="inferred from homology"/>
<feature type="chain" id="PRO_5012307739" description="FAD/NAD(P)-binding domain-containing protein" evidence="6">
    <location>
        <begin position="18"/>
        <end position="589"/>
    </location>
</feature>
<dbReference type="STRING" id="1441469.A0A225AUF4"/>
<gene>
    <name evidence="7" type="ORF">UA08_06811</name>
</gene>
<dbReference type="InterPro" id="IPR050346">
    <property type="entry name" value="FMO-like"/>
</dbReference>
<comment type="caution">
    <text evidence="7">The sequence shown here is derived from an EMBL/GenBank/DDBJ whole genome shotgun (WGS) entry which is preliminary data.</text>
</comment>
<reference evidence="7 8" key="1">
    <citation type="submission" date="2015-06" db="EMBL/GenBank/DDBJ databases">
        <title>Talaromyces atroroseus IBT 11181 draft genome.</title>
        <authorList>
            <person name="Rasmussen K.B."/>
            <person name="Rasmussen S."/>
            <person name="Petersen B."/>
            <person name="Sicheritz-Ponten T."/>
            <person name="Mortensen U.H."/>
            <person name="Thrane U."/>
        </authorList>
    </citation>
    <scope>NUCLEOTIDE SEQUENCE [LARGE SCALE GENOMIC DNA]</scope>
    <source>
        <strain evidence="7 8">IBT 11181</strain>
    </source>
</reference>
<name>A0A225AUF4_TALAT</name>
<keyword evidence="6" id="KW-0732">Signal</keyword>
<keyword evidence="2" id="KW-0285">Flavoprotein</keyword>
<dbReference type="GO" id="GO:0050661">
    <property type="term" value="F:NADP binding"/>
    <property type="evidence" value="ECO:0007669"/>
    <property type="project" value="InterPro"/>
</dbReference>
<dbReference type="SUPFAM" id="SSF51905">
    <property type="entry name" value="FAD/NAD(P)-binding domain"/>
    <property type="match status" value="1"/>
</dbReference>
<feature type="region of interest" description="Disordered" evidence="5">
    <location>
        <begin position="485"/>
        <end position="589"/>
    </location>
</feature>
<dbReference type="GO" id="GO:0050660">
    <property type="term" value="F:flavin adenine dinucleotide binding"/>
    <property type="evidence" value="ECO:0007669"/>
    <property type="project" value="InterPro"/>
</dbReference>
<sequence>MSLLNTLVNLFYQIVQTLLIQLFSPNPPEPTQRLPGPRVAVIGTGITGVSSAAHCLGHGYEVKLFEAGDRQHLGGIWSQTNNTSSLQIHSVMYRFHPSIRFRKGYPDRQEILKEITELWEHYKLNERTTFGVRVEKVWRDEKTGKWIIQDPSYGTFDGVIAAVGTCGDPKVPHISGQDKFSGKICHSSKLTDENLKGKCVMVIGGGASALEAVEDAVHQEARHIVILSRSTKWIIPRNPVIDGLLALNPFGKETSFSWLPEALLRKLFYRDMEDLAPAKAGLYTQTPLVNDDVLRQLRAGRVSWLRGDIKEFKENGILFNHREKGVPKGGAGREELIRGDVCVMATGFHRPSLAFLPDECFKAPYSPPNWFLQTFPVGHPDMCATNSTYVNAIGTVGNVHIGLYTRLLLMYIADPSTKPTAAWMRVWVDWTRMWKWRAPGGALEFFTYSELILWVVLSLVFNPWRWRWIPFVLFGWGRIRSVKHSRTTTSTASKTHVEEGHGAETKQENHDETKDSKEDGVTRQVNNGSGTPSYASAVASGSSNVKFHNKPMRREARDVPSSDVQPDQTEHVKVKTVPNDDAAKAAVAA</sequence>
<organism evidence="7 8">
    <name type="scientific">Talaromyces atroroseus</name>
    <dbReference type="NCBI Taxonomy" id="1441469"/>
    <lineage>
        <taxon>Eukaryota</taxon>
        <taxon>Fungi</taxon>
        <taxon>Dikarya</taxon>
        <taxon>Ascomycota</taxon>
        <taxon>Pezizomycotina</taxon>
        <taxon>Eurotiomycetes</taxon>
        <taxon>Eurotiomycetidae</taxon>
        <taxon>Eurotiales</taxon>
        <taxon>Trichocomaceae</taxon>
        <taxon>Talaromyces</taxon>
        <taxon>Talaromyces sect. Trachyspermi</taxon>
    </lineage>
</organism>
<dbReference type="Gene3D" id="3.50.50.60">
    <property type="entry name" value="FAD/NAD(P)-binding domain"/>
    <property type="match status" value="1"/>
</dbReference>
<feature type="signal peptide" evidence="6">
    <location>
        <begin position="1"/>
        <end position="17"/>
    </location>
</feature>
<dbReference type="RefSeq" id="XP_020118166.1">
    <property type="nucleotide sequence ID" value="XM_020269129.1"/>
</dbReference>
<dbReference type="PANTHER" id="PTHR23023">
    <property type="entry name" value="DIMETHYLANILINE MONOOXYGENASE"/>
    <property type="match status" value="1"/>
</dbReference>
<keyword evidence="8" id="KW-1185">Reference proteome</keyword>
<keyword evidence="3" id="KW-0274">FAD</keyword>
<keyword evidence="4" id="KW-0560">Oxidoreductase</keyword>
<evidence type="ECO:0008006" key="9">
    <source>
        <dbReference type="Google" id="ProtNLM"/>
    </source>
</evidence>
<protein>
    <recommendedName>
        <fullName evidence="9">FAD/NAD(P)-binding domain-containing protein</fullName>
    </recommendedName>
</protein>
<evidence type="ECO:0000313" key="8">
    <source>
        <dbReference type="Proteomes" id="UP000214365"/>
    </source>
</evidence>
<dbReference type="EMBL" id="LFMY01000010">
    <property type="protein sequence ID" value="OKL58045.1"/>
    <property type="molecule type" value="Genomic_DNA"/>
</dbReference>
<evidence type="ECO:0000313" key="7">
    <source>
        <dbReference type="EMBL" id="OKL58045.1"/>
    </source>
</evidence>
<dbReference type="InterPro" id="IPR020946">
    <property type="entry name" value="Flavin_mOase-like"/>
</dbReference>
<evidence type="ECO:0000256" key="6">
    <source>
        <dbReference type="SAM" id="SignalP"/>
    </source>
</evidence>
<evidence type="ECO:0000256" key="4">
    <source>
        <dbReference type="ARBA" id="ARBA00023002"/>
    </source>
</evidence>
<dbReference type="AlphaFoldDB" id="A0A225AUF4"/>
<dbReference type="Proteomes" id="UP000214365">
    <property type="component" value="Unassembled WGS sequence"/>
</dbReference>
<dbReference type="PRINTS" id="PR00469">
    <property type="entry name" value="PNDRDTASEII"/>
</dbReference>
<accession>A0A225AUF4</accession>
<dbReference type="GO" id="GO:0004499">
    <property type="term" value="F:N,N-dimethylaniline monooxygenase activity"/>
    <property type="evidence" value="ECO:0007669"/>
    <property type="project" value="InterPro"/>
</dbReference>
<comment type="similarity">
    <text evidence="1">Belongs to the FMO family.</text>
</comment>
<evidence type="ECO:0000256" key="1">
    <source>
        <dbReference type="ARBA" id="ARBA00009183"/>
    </source>
</evidence>